<dbReference type="GO" id="GO:0008168">
    <property type="term" value="F:methyltransferase activity"/>
    <property type="evidence" value="ECO:0007669"/>
    <property type="project" value="UniProtKB-KW"/>
</dbReference>
<feature type="binding site" evidence="5">
    <location>
        <position position="91"/>
    </location>
    <ligand>
        <name>S-adenosyl-L-methionine</name>
        <dbReference type="ChEBI" id="CHEBI:59789"/>
    </ligand>
</feature>
<evidence type="ECO:0000256" key="1">
    <source>
        <dbReference type="ARBA" id="ARBA00022603"/>
    </source>
</evidence>
<keyword evidence="1 5" id="KW-0489">Methyltransferase</keyword>
<reference evidence="7 8" key="2">
    <citation type="journal article" date="2020" name="Cell Rep.">
        <title>Acquisition and Adaptation of Ultra-small Parasitic Reduced Genome Bacteria to Mammalian Hosts.</title>
        <authorList>
            <person name="McLean J.S."/>
            <person name="Bor B."/>
            <person name="Kerns K.A."/>
            <person name="Liu Q."/>
            <person name="To T.T."/>
            <person name="Solden L."/>
            <person name="Hendrickson E.L."/>
            <person name="Wrighton K."/>
            <person name="Shi W."/>
            <person name="He X."/>
        </authorList>
    </citation>
    <scope>NUCLEOTIDE SEQUENCE [LARGE SCALE GENOMIC DNA]</scope>
    <source>
        <strain evidence="7 8">TM7_G3_2_Rum_HOT_351B</strain>
    </source>
</reference>
<feature type="domain" description="Rhodanese" evidence="6">
    <location>
        <begin position="38"/>
        <end position="105"/>
    </location>
</feature>
<feature type="binding site" evidence="5">
    <location>
        <begin position="110"/>
        <end position="115"/>
    </location>
    <ligand>
        <name>S-adenosyl-L-methionine</name>
        <dbReference type="ChEBI" id="CHEBI:59789"/>
    </ligand>
</feature>
<comment type="similarity">
    <text evidence="4 5">Belongs to the RNA methyltransferase RlmH family.</text>
</comment>
<dbReference type="EC" id="2.1.1.177" evidence="5"/>
<dbReference type="PANTHER" id="PTHR33603:SF1">
    <property type="entry name" value="RIBOSOMAL RNA LARGE SUBUNIT METHYLTRANSFERASE H"/>
    <property type="match status" value="1"/>
</dbReference>
<dbReference type="EMBL" id="PRLM01000002">
    <property type="protein sequence ID" value="RYC74996.1"/>
    <property type="molecule type" value="Genomic_DNA"/>
</dbReference>
<name>A0ABY0FMB9_9BACT</name>
<proteinExistence type="inferred from homology"/>
<dbReference type="PANTHER" id="PTHR33603">
    <property type="entry name" value="METHYLTRANSFERASE"/>
    <property type="match status" value="1"/>
</dbReference>
<sequence>MIKIIAGGKKNAGWVAEACAEYEKRLRKPFDVSWNFMSEEKLDKYLAEWPFSGREYVICCDERGENISSPEFSAKLEKAFGVGQEVVILIGGAYGFSDTVREKADFVWSFSRLVYPHGIARVVCIEQIYRASQILSGGPYHHE</sequence>
<evidence type="ECO:0000313" key="8">
    <source>
        <dbReference type="Proteomes" id="UP001191019"/>
    </source>
</evidence>
<reference evidence="7 8" key="1">
    <citation type="journal article" date="2018" name="bioRxiv">
        <title>Evidence of independent acquisition and adaption of ultra-small bacteria to human hosts across the highly diverse yet reduced genomes of the phylum Saccharibacteria.</title>
        <authorList>
            <person name="McLean J.S."/>
            <person name="Bor B."/>
            <person name="To T.T."/>
            <person name="Liu Q."/>
            <person name="Kearns K.A."/>
            <person name="Solden L.M."/>
            <person name="Wrighton K.C."/>
            <person name="He X."/>
            <person name="Shi W."/>
        </authorList>
    </citation>
    <scope>NUCLEOTIDE SEQUENCE [LARGE SCALE GENOMIC DNA]</scope>
    <source>
        <strain evidence="7 8">TM7_G3_2_Rum_HOT_351B</strain>
    </source>
</reference>
<comment type="function">
    <text evidence="5">Specifically methylates the pseudouridine at position 1915 (m3Psi1915) in 23S rRNA.</text>
</comment>
<dbReference type="PIRSF" id="PIRSF004505">
    <property type="entry name" value="MT_bac"/>
    <property type="match status" value="1"/>
</dbReference>
<keyword evidence="3 5" id="KW-0949">S-adenosyl-L-methionine</keyword>
<protein>
    <recommendedName>
        <fullName evidence="5">Ribosomal RNA large subunit methyltransferase H</fullName>
        <ecNumber evidence="5">2.1.1.177</ecNumber>
    </recommendedName>
    <alternativeName>
        <fullName evidence="5">23S rRNA (pseudouridine1915-N3)-methyltransferase</fullName>
    </alternativeName>
    <alternativeName>
        <fullName evidence="5">23S rRNA m3Psi1915 methyltransferase</fullName>
    </alternativeName>
    <alternativeName>
        <fullName evidence="5">rRNA (pseudouridine-N3-)-methyltransferase RlmH</fullName>
    </alternativeName>
</protein>
<dbReference type="HAMAP" id="MF_00658">
    <property type="entry name" value="23SrRNA_methyltr_H"/>
    <property type="match status" value="1"/>
</dbReference>
<dbReference type="PROSITE" id="PS50206">
    <property type="entry name" value="RHODANESE_3"/>
    <property type="match status" value="1"/>
</dbReference>
<dbReference type="InterPro" id="IPR029026">
    <property type="entry name" value="tRNA_m1G_MTases_N"/>
</dbReference>
<comment type="caution">
    <text evidence="7">The sequence shown here is derived from an EMBL/GenBank/DDBJ whole genome shotgun (WGS) entry which is preliminary data.</text>
</comment>
<dbReference type="RefSeq" id="WP_129734649.1">
    <property type="nucleotide sequence ID" value="NZ_PRLM01000002.1"/>
</dbReference>
<keyword evidence="2 5" id="KW-0808">Transferase</keyword>
<dbReference type="GO" id="GO:0032259">
    <property type="term" value="P:methylation"/>
    <property type="evidence" value="ECO:0007669"/>
    <property type="project" value="UniProtKB-KW"/>
</dbReference>
<evidence type="ECO:0000256" key="3">
    <source>
        <dbReference type="ARBA" id="ARBA00022691"/>
    </source>
</evidence>
<organism evidence="7 8">
    <name type="scientific">Candidatus Nanosyncoccus alces</name>
    <dbReference type="NCBI Taxonomy" id="2171997"/>
    <lineage>
        <taxon>Bacteria</taxon>
        <taxon>Candidatus Saccharimonadota</taxon>
        <taxon>Candidatus Nanosyncoccalia</taxon>
        <taxon>Candidatus Nanosyncoccales</taxon>
        <taxon>Candidatus Nanosyncoccaceae</taxon>
        <taxon>Candidatus Nanosyncoccus</taxon>
    </lineage>
</organism>
<comment type="catalytic activity">
    <reaction evidence="5">
        <text>pseudouridine(1915) in 23S rRNA + S-adenosyl-L-methionine = N(3)-methylpseudouridine(1915) in 23S rRNA + S-adenosyl-L-homocysteine + H(+)</text>
        <dbReference type="Rhea" id="RHEA:42752"/>
        <dbReference type="Rhea" id="RHEA-COMP:10221"/>
        <dbReference type="Rhea" id="RHEA-COMP:10222"/>
        <dbReference type="ChEBI" id="CHEBI:15378"/>
        <dbReference type="ChEBI" id="CHEBI:57856"/>
        <dbReference type="ChEBI" id="CHEBI:59789"/>
        <dbReference type="ChEBI" id="CHEBI:65314"/>
        <dbReference type="ChEBI" id="CHEBI:74486"/>
        <dbReference type="EC" id="2.1.1.177"/>
    </reaction>
</comment>
<gene>
    <name evidence="5 7" type="primary">rlmH</name>
    <name evidence="7" type="ORF">G3RUM_00276</name>
</gene>
<dbReference type="InterPro" id="IPR003742">
    <property type="entry name" value="RlmH-like"/>
</dbReference>
<accession>A0ABY0FMB9</accession>
<keyword evidence="5" id="KW-0963">Cytoplasm</keyword>
<comment type="subcellular location">
    <subcellularLocation>
        <location evidence="5">Cytoplasm</location>
    </subcellularLocation>
</comment>
<evidence type="ECO:0000256" key="5">
    <source>
        <dbReference type="HAMAP-Rule" id="MF_00658"/>
    </source>
</evidence>
<dbReference type="Pfam" id="PF02590">
    <property type="entry name" value="SPOUT_MTase"/>
    <property type="match status" value="1"/>
</dbReference>
<dbReference type="CDD" id="cd18081">
    <property type="entry name" value="RlmH-like"/>
    <property type="match status" value="1"/>
</dbReference>
<evidence type="ECO:0000256" key="4">
    <source>
        <dbReference type="ARBA" id="ARBA00038303"/>
    </source>
</evidence>
<dbReference type="Proteomes" id="UP001191019">
    <property type="component" value="Unassembled WGS sequence"/>
</dbReference>
<keyword evidence="5" id="KW-0698">rRNA processing</keyword>
<dbReference type="SUPFAM" id="SSF75217">
    <property type="entry name" value="alpha/beta knot"/>
    <property type="match status" value="1"/>
</dbReference>
<dbReference type="InterPro" id="IPR029028">
    <property type="entry name" value="Alpha/beta_knot_MTases"/>
</dbReference>
<dbReference type="InterPro" id="IPR001763">
    <property type="entry name" value="Rhodanese-like_dom"/>
</dbReference>
<evidence type="ECO:0000313" key="7">
    <source>
        <dbReference type="EMBL" id="RYC74996.1"/>
    </source>
</evidence>
<keyword evidence="8" id="KW-1185">Reference proteome</keyword>
<dbReference type="Gene3D" id="3.40.1280.10">
    <property type="match status" value="1"/>
</dbReference>
<comment type="subunit">
    <text evidence="5">Homodimer.</text>
</comment>
<evidence type="ECO:0000259" key="6">
    <source>
        <dbReference type="PROSITE" id="PS50206"/>
    </source>
</evidence>
<evidence type="ECO:0000256" key="2">
    <source>
        <dbReference type="ARBA" id="ARBA00022679"/>
    </source>
</evidence>
<comment type="caution">
    <text evidence="5">Lacks conserved residue(s) required for the propagation of feature annotation.</text>
</comment>